<name>A0AAW1UZ73_9CUCU</name>
<dbReference type="Pfam" id="PF00078">
    <property type="entry name" value="RVT_1"/>
    <property type="match status" value="1"/>
</dbReference>
<dbReference type="EMBL" id="JARQZJ010000099">
    <property type="protein sequence ID" value="KAK9886176.1"/>
    <property type="molecule type" value="Genomic_DNA"/>
</dbReference>
<dbReference type="AlphaFoldDB" id="A0AAW1UZ73"/>
<dbReference type="Proteomes" id="UP001431783">
    <property type="component" value="Unassembled WGS sequence"/>
</dbReference>
<organism evidence="2 3">
    <name type="scientific">Henosepilachna vigintioctopunctata</name>
    <dbReference type="NCBI Taxonomy" id="420089"/>
    <lineage>
        <taxon>Eukaryota</taxon>
        <taxon>Metazoa</taxon>
        <taxon>Ecdysozoa</taxon>
        <taxon>Arthropoda</taxon>
        <taxon>Hexapoda</taxon>
        <taxon>Insecta</taxon>
        <taxon>Pterygota</taxon>
        <taxon>Neoptera</taxon>
        <taxon>Endopterygota</taxon>
        <taxon>Coleoptera</taxon>
        <taxon>Polyphaga</taxon>
        <taxon>Cucujiformia</taxon>
        <taxon>Coccinelloidea</taxon>
        <taxon>Coccinellidae</taxon>
        <taxon>Epilachninae</taxon>
        <taxon>Epilachnini</taxon>
        <taxon>Henosepilachna</taxon>
    </lineage>
</organism>
<evidence type="ECO:0000259" key="1">
    <source>
        <dbReference type="PROSITE" id="PS50878"/>
    </source>
</evidence>
<feature type="domain" description="Reverse transcriptase" evidence="1">
    <location>
        <begin position="1"/>
        <end position="179"/>
    </location>
</feature>
<accession>A0AAW1UZ73</accession>
<gene>
    <name evidence="2" type="ORF">WA026_015687</name>
</gene>
<reference evidence="2 3" key="1">
    <citation type="submission" date="2023-03" db="EMBL/GenBank/DDBJ databases">
        <title>Genome insight into feeding habits of ladybird beetles.</title>
        <authorList>
            <person name="Li H.-S."/>
            <person name="Huang Y.-H."/>
            <person name="Pang H."/>
        </authorList>
    </citation>
    <scope>NUCLEOTIDE SEQUENCE [LARGE SCALE GENOMIC DNA]</scope>
    <source>
        <strain evidence="2">SYSU_2023b</strain>
        <tissue evidence="2">Whole body</tissue>
    </source>
</reference>
<protein>
    <recommendedName>
        <fullName evidence="1">Reverse transcriptase domain-containing protein</fullName>
    </recommendedName>
</protein>
<sequence>MLDLSKAFDRANHEVLVCKLEESGVRNAQLKLLRSYLSNRYQKVLIRQGAVTQISSEMIVPSGVPQGSILGPLLFVVYINDMPQFMSLKHGNLCVPLIYADDTVLTFSSNSTENIDLHADEILVSFREWCGMNDLILNTVKTECIIFSHVNSSSFVPPMLHHDGDIKVQDSAKFLGVQLDSHLRWRSHVDIMSGKLNKAFYCLLALKSQISFETLRMVYLSCFQGIYSYAIIFWGNASTNVNIFKLQKKAIRVILNLRYRESCRGGFRRLGVLTMHGMYAFKLLQFVFGHPNYFEEHRNRNYTRRVMSFFYPRHQTSVTERNCLYMGIKLFNSLPRKIQQITDPKNFRTEIFKIIMECEPYSIDELLEYCRVVL</sequence>
<dbReference type="PANTHER" id="PTHR33332">
    <property type="entry name" value="REVERSE TRANSCRIPTASE DOMAIN-CONTAINING PROTEIN"/>
    <property type="match status" value="1"/>
</dbReference>
<evidence type="ECO:0000313" key="3">
    <source>
        <dbReference type="Proteomes" id="UP001431783"/>
    </source>
</evidence>
<dbReference type="InterPro" id="IPR000477">
    <property type="entry name" value="RT_dom"/>
</dbReference>
<proteinExistence type="predicted"/>
<evidence type="ECO:0000313" key="2">
    <source>
        <dbReference type="EMBL" id="KAK9886176.1"/>
    </source>
</evidence>
<comment type="caution">
    <text evidence="2">The sequence shown here is derived from an EMBL/GenBank/DDBJ whole genome shotgun (WGS) entry which is preliminary data.</text>
</comment>
<keyword evidence="3" id="KW-1185">Reference proteome</keyword>
<dbReference type="PROSITE" id="PS50878">
    <property type="entry name" value="RT_POL"/>
    <property type="match status" value="1"/>
</dbReference>